<dbReference type="RefSeq" id="WP_130540754.1">
    <property type="nucleotide sequence ID" value="NZ_CP042431.1"/>
</dbReference>
<protein>
    <recommendedName>
        <fullName evidence="3">YD repeat-containing protein</fullName>
    </recommendedName>
</protein>
<proteinExistence type="predicted"/>
<dbReference type="OrthoDB" id="1376969at2"/>
<evidence type="ECO:0000313" key="1">
    <source>
        <dbReference type="EMBL" id="RZS76456.1"/>
    </source>
</evidence>
<accession>A0A4Q7N5W9</accession>
<evidence type="ECO:0008006" key="3">
    <source>
        <dbReference type="Google" id="ProtNLM"/>
    </source>
</evidence>
<gene>
    <name evidence="1" type="ORF">EV199_2341</name>
</gene>
<reference evidence="1 2" key="1">
    <citation type="submission" date="2019-02" db="EMBL/GenBank/DDBJ databases">
        <title>Genomic Encyclopedia of Type Strains, Phase IV (KMG-IV): sequencing the most valuable type-strain genomes for metagenomic binning, comparative biology and taxonomic classification.</title>
        <authorList>
            <person name="Goeker M."/>
        </authorList>
    </citation>
    <scope>NUCLEOTIDE SEQUENCE [LARGE SCALE GENOMIC DNA]</scope>
    <source>
        <strain evidence="1 2">DSM 18116</strain>
    </source>
</reference>
<organism evidence="1 2">
    <name type="scientific">Pseudobacter ginsenosidimutans</name>
    <dbReference type="NCBI Taxonomy" id="661488"/>
    <lineage>
        <taxon>Bacteria</taxon>
        <taxon>Pseudomonadati</taxon>
        <taxon>Bacteroidota</taxon>
        <taxon>Chitinophagia</taxon>
        <taxon>Chitinophagales</taxon>
        <taxon>Chitinophagaceae</taxon>
        <taxon>Pseudobacter</taxon>
    </lineage>
</organism>
<dbReference type="Proteomes" id="UP000293874">
    <property type="component" value="Unassembled WGS sequence"/>
</dbReference>
<dbReference type="EMBL" id="SGXA01000001">
    <property type="protein sequence ID" value="RZS76456.1"/>
    <property type="molecule type" value="Genomic_DNA"/>
</dbReference>
<dbReference type="PROSITE" id="PS51257">
    <property type="entry name" value="PROKAR_LIPOPROTEIN"/>
    <property type="match status" value="1"/>
</dbReference>
<name>A0A4Q7N5W9_9BACT</name>
<sequence>MKTKLLLILFAASLAGSCKKSDKHSEAPKEDFIQLQQMEHENGTIRFQYNEQNQLTKIEQLERIGDGSVFQPYQYTNFTWTNGIVTKAELFDKSGNLFYKRTNCKYEVDAQKRIAYIARTFYHENGTVDRKDTVDFTFNAKDQLVGVEFSGENYHAYSYDARGNFMPEDLQELNDNEVYTYAYDFRYDNNPNPFASKGLGLHVFSVYFDEPFLVNQLLSRNNPVYAKTTLGHTILGEHNIPLYSNENSYTSEFSNSFDTNGGLKEAGLKYAYQRKENGNVVDGYTEHTLLRFTCLKKQ</sequence>
<comment type="caution">
    <text evidence="1">The sequence shown here is derived from an EMBL/GenBank/DDBJ whole genome shotgun (WGS) entry which is preliminary data.</text>
</comment>
<dbReference type="AlphaFoldDB" id="A0A4Q7N5W9"/>
<evidence type="ECO:0000313" key="2">
    <source>
        <dbReference type="Proteomes" id="UP000293874"/>
    </source>
</evidence>
<keyword evidence="2" id="KW-1185">Reference proteome</keyword>